<dbReference type="Gene3D" id="2.130.10.10">
    <property type="entry name" value="YVTN repeat-like/Quinoprotein amine dehydrogenase"/>
    <property type="match status" value="2"/>
</dbReference>
<dbReference type="PROSITE" id="PS50082">
    <property type="entry name" value="WD_REPEATS_2"/>
    <property type="match status" value="2"/>
</dbReference>
<evidence type="ECO:0000313" key="5">
    <source>
        <dbReference type="EMBL" id="JAG88046.1"/>
    </source>
</evidence>
<dbReference type="InterPro" id="IPR001680">
    <property type="entry name" value="WD40_rpt"/>
</dbReference>
<dbReference type="AlphaFoldDB" id="A0A0C9RMU8"/>
<dbReference type="PROSITE" id="PS50181">
    <property type="entry name" value="FBOX"/>
    <property type="match status" value="1"/>
</dbReference>
<evidence type="ECO:0000256" key="1">
    <source>
        <dbReference type="ARBA" id="ARBA00022574"/>
    </source>
</evidence>
<dbReference type="SUPFAM" id="SSF50978">
    <property type="entry name" value="WD40 repeat-like"/>
    <property type="match status" value="1"/>
</dbReference>
<reference evidence="5" key="1">
    <citation type="submission" date="2015-02" db="EMBL/GenBank/DDBJ databases">
        <title>A transcriptome of Wollemia nobilis - a relic of Gondwana.</title>
        <authorList>
            <person name="Chia J.Y."/>
            <person name="Leong Y.S."/>
            <person name="Abdul Karim S."/>
            <person name="Wan Azmi N."/>
            <person name="Hercus R."/>
            <person name="Croft L."/>
        </authorList>
    </citation>
    <scope>NUCLEOTIDE SEQUENCE</scope>
    <source>
        <strain evidence="5">MaeBrown</strain>
        <tissue evidence="5">Leaf</tissue>
    </source>
</reference>
<dbReference type="SUPFAM" id="SSF81383">
    <property type="entry name" value="F-box domain"/>
    <property type="match status" value="1"/>
</dbReference>
<name>A0A0C9RMU8_9CONI</name>
<dbReference type="InterPro" id="IPR015943">
    <property type="entry name" value="WD40/YVTN_repeat-like_dom_sf"/>
</dbReference>
<dbReference type="InterPro" id="IPR036322">
    <property type="entry name" value="WD40_repeat_dom_sf"/>
</dbReference>
<dbReference type="Gene3D" id="1.20.1280.50">
    <property type="match status" value="1"/>
</dbReference>
<feature type="domain" description="F-box" evidence="4">
    <location>
        <begin position="66"/>
        <end position="112"/>
    </location>
</feature>
<dbReference type="SMART" id="SM00256">
    <property type="entry name" value="FBOX"/>
    <property type="match status" value="1"/>
</dbReference>
<dbReference type="Pfam" id="PF12937">
    <property type="entry name" value="F-box-like"/>
    <property type="match status" value="1"/>
</dbReference>
<keyword evidence="1 3" id="KW-0853">WD repeat</keyword>
<feature type="repeat" description="WD" evidence="3">
    <location>
        <begin position="255"/>
        <end position="294"/>
    </location>
</feature>
<proteinExistence type="predicted"/>
<organism evidence="5">
    <name type="scientific">Wollemia nobilis</name>
    <dbReference type="NCBI Taxonomy" id="56998"/>
    <lineage>
        <taxon>Eukaryota</taxon>
        <taxon>Viridiplantae</taxon>
        <taxon>Streptophyta</taxon>
        <taxon>Embryophyta</taxon>
        <taxon>Tracheophyta</taxon>
        <taxon>Spermatophyta</taxon>
        <taxon>Pinopsida</taxon>
        <taxon>Pinidae</taxon>
        <taxon>Conifers II</taxon>
        <taxon>Araucariales</taxon>
        <taxon>Araucariaceae</taxon>
        <taxon>Wollemia</taxon>
    </lineage>
</organism>
<sequence>MAFECQKAWKVSFGLADDAWDEEITSSPQVSSPHFSLIKEAGNQSKSSSSIQKPSLTITDISHNTHCRFLELPPVIIAEIFNRLNPRDLSIVSCVCSLFWRISSDSHGWKEFYCERWGLPVPLKASEMSALAPEKSWRELYVEREARSKAFLGRFKVDALHSHTEPIRSVCLLASANIILTAGYDTVIRMWNMEEGLLIDRSCPLRSTIRAIAADTEMLAVGGTEAFVRCWRAVPELPYLFDISGRTGQSTEFCLRGHVGPITCLGLDQTRIYSGSWDMSIRVWDRASLKCLKILRHGDWVWALVTRGPNVVSTAGSDMYTWDVETGQQIRIRQNVHVGNAYALQCSRSGHLLFTGGEDGAIHMFEGTSPRHHTSHSSDDFAINDKPIASWVPHSSPVYSLAFEDPWLVSASGDGKLAMMDVRKLLKLGSNGKSKIDIANRGQWQNAAIITLQNEPPQRLLHGFYKNLYSVDIGAERIVCGGEEGIVRIWDFTQALETARRAQDSRNIRLDNRQRRKKAQAATFNKSKQVDPYTAVTKSCESNVGGNRIWQRRGERNKVHA</sequence>
<dbReference type="CDD" id="cd09917">
    <property type="entry name" value="F-box_SF"/>
    <property type="match status" value="1"/>
</dbReference>
<protein>
    <submittedName>
        <fullName evidence="5">TSA: Wollemia nobilis Ref_Wollemi_Transcript_10130_2141 transcribed RNA sequence</fullName>
    </submittedName>
</protein>
<evidence type="ECO:0000259" key="4">
    <source>
        <dbReference type="PROSITE" id="PS50181"/>
    </source>
</evidence>
<evidence type="ECO:0000256" key="2">
    <source>
        <dbReference type="ARBA" id="ARBA00022737"/>
    </source>
</evidence>
<keyword evidence="2" id="KW-0677">Repeat</keyword>
<feature type="repeat" description="WD" evidence="3">
    <location>
        <begin position="160"/>
        <end position="201"/>
    </location>
</feature>
<dbReference type="PANTHER" id="PTHR19855">
    <property type="entry name" value="WD40 REPEAT PROTEIN 12, 37"/>
    <property type="match status" value="1"/>
</dbReference>
<evidence type="ECO:0000256" key="3">
    <source>
        <dbReference type="PROSITE-ProRule" id="PRU00221"/>
    </source>
</evidence>
<dbReference type="InterPro" id="IPR019775">
    <property type="entry name" value="WD40_repeat_CS"/>
</dbReference>
<dbReference type="Pfam" id="PF00400">
    <property type="entry name" value="WD40"/>
    <property type="match status" value="3"/>
</dbReference>
<dbReference type="PROSITE" id="PS00678">
    <property type="entry name" value="WD_REPEATS_1"/>
    <property type="match status" value="1"/>
</dbReference>
<dbReference type="EMBL" id="GCHU01010075">
    <property type="protein sequence ID" value="JAG88046.1"/>
    <property type="molecule type" value="Transcribed_RNA"/>
</dbReference>
<accession>A0A0C9RMU8</accession>
<dbReference type="SMART" id="SM00320">
    <property type="entry name" value="WD40"/>
    <property type="match status" value="6"/>
</dbReference>
<dbReference type="PROSITE" id="PS50294">
    <property type="entry name" value="WD_REPEATS_REGION"/>
    <property type="match status" value="2"/>
</dbReference>
<dbReference type="PANTHER" id="PTHR19855:SF19">
    <property type="entry name" value="OS04G0619700 PROTEIN"/>
    <property type="match status" value="1"/>
</dbReference>
<dbReference type="InterPro" id="IPR001810">
    <property type="entry name" value="F-box_dom"/>
</dbReference>
<dbReference type="InterPro" id="IPR036047">
    <property type="entry name" value="F-box-like_dom_sf"/>
</dbReference>